<sequence>MARYDDLPPLPGALVPGPATEVWASKDWMWDASRWMDEVLERRGVTRDATTPKQPTLTPWFTRLVADTDHGRVRMVAGLPETTSESVLMGHLATVVPDAVPSIWAADRERRWFLMPAESGSLREVETEESRLSLMSGVLRRYAGIQRASAAVADDMVRDGVLKLTPGDIVKQWRRLGLSPNHWSALSSTARRLEELGLPLTVQHDDLRSGTVLADGTTAGLTKARITEWMHAYVGHPLLSLYEPLRATTEGLDDAAAAEARARLLRAYSSGWGDALGSSVLHRAVDDALLLGRMSRVLSWRRALTRGSDTELRSWGRTGAALIREVEEILDGQRQA</sequence>
<dbReference type="AlphaFoldDB" id="A0A417Z6J0"/>
<proteinExistence type="predicted"/>
<evidence type="ECO:0000313" key="2">
    <source>
        <dbReference type="Proteomes" id="UP000285376"/>
    </source>
</evidence>
<dbReference type="Proteomes" id="UP000285376">
    <property type="component" value="Unassembled WGS sequence"/>
</dbReference>
<dbReference type="InterPro" id="IPR011009">
    <property type="entry name" value="Kinase-like_dom_sf"/>
</dbReference>
<dbReference type="EMBL" id="QWLM01000006">
    <property type="protein sequence ID" value="RHW46220.1"/>
    <property type="molecule type" value="Genomic_DNA"/>
</dbReference>
<organism evidence="1 2">
    <name type="scientific">Dermacoccus abyssi</name>
    <dbReference type="NCBI Taxonomy" id="322596"/>
    <lineage>
        <taxon>Bacteria</taxon>
        <taxon>Bacillati</taxon>
        <taxon>Actinomycetota</taxon>
        <taxon>Actinomycetes</taxon>
        <taxon>Micrococcales</taxon>
        <taxon>Dermacoccaceae</taxon>
        <taxon>Dermacoccus</taxon>
    </lineage>
</organism>
<dbReference type="GO" id="GO:0016740">
    <property type="term" value="F:transferase activity"/>
    <property type="evidence" value="ECO:0007669"/>
    <property type="project" value="UniProtKB-KW"/>
</dbReference>
<gene>
    <name evidence="1" type="ORF">D1832_07135</name>
</gene>
<dbReference type="RefSeq" id="WP_118913240.1">
    <property type="nucleotide sequence ID" value="NZ_CBCRVH010000008.1"/>
</dbReference>
<evidence type="ECO:0000313" key="1">
    <source>
        <dbReference type="EMBL" id="RHW46220.1"/>
    </source>
</evidence>
<comment type="caution">
    <text evidence="1">The sequence shown here is derived from an EMBL/GenBank/DDBJ whole genome shotgun (WGS) entry which is preliminary data.</text>
</comment>
<protein>
    <submittedName>
        <fullName evidence="1">Aminoglycoside phosphotransferase family protein</fullName>
    </submittedName>
</protein>
<dbReference type="SUPFAM" id="SSF56112">
    <property type="entry name" value="Protein kinase-like (PK-like)"/>
    <property type="match status" value="1"/>
</dbReference>
<reference evidence="1 2" key="1">
    <citation type="submission" date="2018-08" db="EMBL/GenBank/DDBJ databases">
        <title>Whole genome sequence analysis of Dermacoccus abyssi bacteria isolated from Deep Mariana trench Micromonospora spp reveals genes involved in the environmental adaptation and production of secondary metabolites.</title>
        <authorList>
            <person name="Abdel-Mageed W.M."/>
            <person name="Lehri B."/>
            <person name="Nouioui I."/>
            <person name="Goodfellow I."/>
            <person name="Jaspars M."/>
            <person name="Karlyshev A."/>
        </authorList>
    </citation>
    <scope>NUCLEOTIDE SEQUENCE [LARGE SCALE GENOMIC DNA]</scope>
    <source>
        <strain evidence="1 2">MT1.1</strain>
    </source>
</reference>
<name>A0A417Z6J0_9MICO</name>
<keyword evidence="1" id="KW-0808">Transferase</keyword>
<accession>A0A417Z6J0</accession>